<name>A0A365UBJ0_9RHOB</name>
<keyword evidence="1" id="KW-0732">Signal</keyword>
<sequence length="185" mass="19426">MKVLACAAAATLVALPAAADEITDTLRSAIEAYEEGDIAYALEEVDYARQKMLEKQSDALVGFLPEAPGGWTREVSSEMSAGLAMMGGGTGAQAEYREEGGDGAMSLTIVAGSPMVGAMSGMLANAAAMGLKVERIGRQKFAIQDEEVTGLVDSRILVQANGKDQEQIFALLEGIDYRALGRFGQ</sequence>
<feature type="chain" id="PRO_5016859785" evidence="1">
    <location>
        <begin position="20"/>
        <end position="185"/>
    </location>
</feature>
<proteinExistence type="predicted"/>
<feature type="signal peptide" evidence="1">
    <location>
        <begin position="1"/>
        <end position="19"/>
    </location>
</feature>
<accession>A0A365UBJ0</accession>
<organism evidence="2 3">
    <name type="scientific">Rhodosalinus halophilus</name>
    <dbReference type="NCBI Taxonomy" id="2259333"/>
    <lineage>
        <taxon>Bacteria</taxon>
        <taxon>Pseudomonadati</taxon>
        <taxon>Pseudomonadota</taxon>
        <taxon>Alphaproteobacteria</taxon>
        <taxon>Rhodobacterales</taxon>
        <taxon>Paracoccaceae</taxon>
        <taxon>Rhodosalinus</taxon>
    </lineage>
</organism>
<dbReference type="RefSeq" id="WP_113288924.1">
    <property type="nucleotide sequence ID" value="NZ_QNTQ01000006.1"/>
</dbReference>
<keyword evidence="3" id="KW-1185">Reference proteome</keyword>
<protein>
    <submittedName>
        <fullName evidence="2">Uncharacterized protein</fullName>
    </submittedName>
</protein>
<evidence type="ECO:0000313" key="2">
    <source>
        <dbReference type="EMBL" id="RBI85667.1"/>
    </source>
</evidence>
<dbReference type="AlphaFoldDB" id="A0A365UBJ0"/>
<evidence type="ECO:0000313" key="3">
    <source>
        <dbReference type="Proteomes" id="UP000253370"/>
    </source>
</evidence>
<evidence type="ECO:0000256" key="1">
    <source>
        <dbReference type="SAM" id="SignalP"/>
    </source>
</evidence>
<reference evidence="2 3" key="1">
    <citation type="submission" date="2018-07" db="EMBL/GenBank/DDBJ databases">
        <title>Rhodosalinus sp. strain E84T genomic sequence and assembly.</title>
        <authorList>
            <person name="Liu Z.-W."/>
            <person name="Lu D.-C."/>
        </authorList>
    </citation>
    <scope>NUCLEOTIDE SEQUENCE [LARGE SCALE GENOMIC DNA]</scope>
    <source>
        <strain evidence="2 3">E84</strain>
    </source>
</reference>
<comment type="caution">
    <text evidence="2">The sequence shown here is derived from an EMBL/GenBank/DDBJ whole genome shotgun (WGS) entry which is preliminary data.</text>
</comment>
<dbReference type="Proteomes" id="UP000253370">
    <property type="component" value="Unassembled WGS sequence"/>
</dbReference>
<gene>
    <name evidence="2" type="ORF">DRV85_08025</name>
</gene>
<dbReference type="EMBL" id="QNTQ01000006">
    <property type="protein sequence ID" value="RBI85667.1"/>
    <property type="molecule type" value="Genomic_DNA"/>
</dbReference>
<dbReference type="OrthoDB" id="7265885at2"/>